<dbReference type="RefSeq" id="WP_308718274.1">
    <property type="nucleotide sequence ID" value="NZ_JAVHUY010000068.1"/>
</dbReference>
<protein>
    <submittedName>
        <fullName evidence="2">Uncharacterized protein</fullName>
    </submittedName>
</protein>
<sequence length="90" mass="9313">MFGRRVTLRLPRWVALPRRLPDRTPTAGPTVPLTRAQPLATGPTTCGRALATRLTGGRALAAGPTIPLARHGALAARLTGSRTLAAGPTA</sequence>
<dbReference type="EMBL" id="JAVHUY010000068">
    <property type="protein sequence ID" value="MDQ7911044.1"/>
    <property type="molecule type" value="Genomic_DNA"/>
</dbReference>
<accession>A0ABU0ZVI8</accession>
<name>A0ABU0ZVI8_9ACTN</name>
<feature type="region of interest" description="Disordered" evidence="1">
    <location>
        <begin position="19"/>
        <end position="44"/>
    </location>
</feature>
<organism evidence="2 3">
    <name type="scientific">Phytohabitans maris</name>
    <dbReference type="NCBI Taxonomy" id="3071409"/>
    <lineage>
        <taxon>Bacteria</taxon>
        <taxon>Bacillati</taxon>
        <taxon>Actinomycetota</taxon>
        <taxon>Actinomycetes</taxon>
        <taxon>Micromonosporales</taxon>
        <taxon>Micromonosporaceae</taxon>
    </lineage>
</organism>
<evidence type="ECO:0000313" key="2">
    <source>
        <dbReference type="EMBL" id="MDQ7911044.1"/>
    </source>
</evidence>
<evidence type="ECO:0000313" key="3">
    <source>
        <dbReference type="Proteomes" id="UP001230908"/>
    </source>
</evidence>
<proteinExistence type="predicted"/>
<gene>
    <name evidence="2" type="ORF">RB614_41805</name>
</gene>
<comment type="caution">
    <text evidence="2">The sequence shown here is derived from an EMBL/GenBank/DDBJ whole genome shotgun (WGS) entry which is preliminary data.</text>
</comment>
<reference evidence="2 3" key="1">
    <citation type="submission" date="2023-08" db="EMBL/GenBank/DDBJ databases">
        <title>Phytohabitans sansha sp. nov., isolated from marine sediment.</title>
        <authorList>
            <person name="Zhao Y."/>
            <person name="Yi K."/>
        </authorList>
    </citation>
    <scope>NUCLEOTIDE SEQUENCE [LARGE SCALE GENOMIC DNA]</scope>
    <source>
        <strain evidence="2 3">ZYX-F-186</strain>
    </source>
</reference>
<dbReference type="Proteomes" id="UP001230908">
    <property type="component" value="Unassembled WGS sequence"/>
</dbReference>
<evidence type="ECO:0000256" key="1">
    <source>
        <dbReference type="SAM" id="MobiDB-lite"/>
    </source>
</evidence>
<keyword evidence="3" id="KW-1185">Reference proteome</keyword>